<dbReference type="NCBIfam" id="TIGR00106">
    <property type="entry name" value="MTH1187 family thiamine-binding protein"/>
    <property type="match status" value="1"/>
</dbReference>
<comment type="similarity">
    <text evidence="1">Belongs to the UPF0045 family.</text>
</comment>
<dbReference type="Proteomes" id="UP000245474">
    <property type="component" value="Unassembled WGS sequence"/>
</dbReference>
<accession>A0A2U2N5M9</accession>
<keyword evidence="4" id="KW-1185">Reference proteome</keyword>
<dbReference type="SUPFAM" id="SSF89957">
    <property type="entry name" value="MTH1187/YkoF-like"/>
    <property type="match status" value="1"/>
</dbReference>
<protein>
    <recommendedName>
        <fullName evidence="2">Thiamine-binding protein domain-containing protein</fullName>
    </recommendedName>
</protein>
<dbReference type="PANTHER" id="PTHR33777">
    <property type="entry name" value="UPF0045 PROTEIN ECM15"/>
    <property type="match status" value="1"/>
</dbReference>
<evidence type="ECO:0000259" key="2">
    <source>
        <dbReference type="Pfam" id="PF01910"/>
    </source>
</evidence>
<evidence type="ECO:0000256" key="1">
    <source>
        <dbReference type="ARBA" id="ARBA00010272"/>
    </source>
</evidence>
<comment type="caution">
    <text evidence="3">The sequence shown here is derived from an EMBL/GenBank/DDBJ whole genome shotgun (WGS) entry which is preliminary data.</text>
</comment>
<gene>
    <name evidence="3" type="ORF">DEM34_05720</name>
</gene>
<feature type="domain" description="Thiamine-binding protein" evidence="2">
    <location>
        <begin position="5"/>
        <end position="94"/>
    </location>
</feature>
<proteinExistence type="inferred from homology"/>
<reference evidence="3 4" key="1">
    <citation type="submission" date="2018-05" db="EMBL/GenBank/DDBJ databases">
        <title>Spiribacter halobius sp. nov., a moderately halophilic bacterium isolated from marine solar saltern.</title>
        <authorList>
            <person name="Zheng W.-S."/>
            <person name="Lu D.-C."/>
            <person name="Du Z.-J."/>
        </authorList>
    </citation>
    <scope>NUCLEOTIDE SEQUENCE [LARGE SCALE GENOMIC DNA]</scope>
    <source>
        <strain evidence="3 4">E85</strain>
    </source>
</reference>
<dbReference type="Pfam" id="PF01910">
    <property type="entry name" value="Thiamine_BP"/>
    <property type="match status" value="1"/>
</dbReference>
<dbReference type="EMBL" id="QFFI01000006">
    <property type="protein sequence ID" value="PWG64377.1"/>
    <property type="molecule type" value="Genomic_DNA"/>
</dbReference>
<organism evidence="3 4">
    <name type="scientific">Sediminicurvatus halobius</name>
    <dbReference type="NCBI Taxonomy" id="2182432"/>
    <lineage>
        <taxon>Bacteria</taxon>
        <taxon>Pseudomonadati</taxon>
        <taxon>Pseudomonadota</taxon>
        <taxon>Gammaproteobacteria</taxon>
        <taxon>Chromatiales</taxon>
        <taxon>Ectothiorhodospiraceae</taxon>
        <taxon>Sediminicurvatus</taxon>
    </lineage>
</organism>
<dbReference type="InterPro" id="IPR002767">
    <property type="entry name" value="Thiamine_BP"/>
</dbReference>
<sequence length="100" mass="11158">MRVQVELCVVPIGVGTSLGQQIATCQDILEAAGLETRPHAYGTNVEGDWDTVFAAIRECHERLHADGVPRLFTSIKAGTRIDREQTLDDKVRSVAERRRR</sequence>
<evidence type="ECO:0000313" key="3">
    <source>
        <dbReference type="EMBL" id="PWG64377.1"/>
    </source>
</evidence>
<dbReference type="Gene3D" id="3.30.70.930">
    <property type="match status" value="1"/>
</dbReference>
<name>A0A2U2N5M9_9GAMM</name>
<dbReference type="OrthoDB" id="9793516at2"/>
<dbReference type="GO" id="GO:0005829">
    <property type="term" value="C:cytosol"/>
    <property type="evidence" value="ECO:0007669"/>
    <property type="project" value="TreeGrafter"/>
</dbReference>
<dbReference type="RefSeq" id="WP_109677151.1">
    <property type="nucleotide sequence ID" value="NZ_CP086615.1"/>
</dbReference>
<dbReference type="PANTHER" id="PTHR33777:SF1">
    <property type="entry name" value="UPF0045 PROTEIN ECM15"/>
    <property type="match status" value="1"/>
</dbReference>
<evidence type="ECO:0000313" key="4">
    <source>
        <dbReference type="Proteomes" id="UP000245474"/>
    </source>
</evidence>
<dbReference type="InterPro" id="IPR029756">
    <property type="entry name" value="MTH1187/YkoF-like"/>
</dbReference>
<dbReference type="AlphaFoldDB" id="A0A2U2N5M9"/>
<dbReference type="InterPro" id="IPR051614">
    <property type="entry name" value="UPF0045_domain"/>
</dbReference>